<dbReference type="Gene3D" id="2.40.50.140">
    <property type="entry name" value="Nucleic acid-binding proteins"/>
    <property type="match status" value="1"/>
</dbReference>
<proteinExistence type="predicted"/>
<sequence length="125" mass="13773">MYNRNDPCFHMEGSIRMATIDDFLKLDIRVGTVIHAEEFPEARKPAIKLEIDFGPLGVKRSSAQITKRYTPRDLVGRQVVAVVNFPPRRIAGFDSEVLVLGGIPGEGDVVLLRPDESVPNGTSIA</sequence>
<dbReference type="CDD" id="cd02798">
    <property type="entry name" value="tRNA_bind_CsaA"/>
    <property type="match status" value="1"/>
</dbReference>
<dbReference type="PANTHER" id="PTHR11586:SF37">
    <property type="entry name" value="TRNA-BINDING DOMAIN-CONTAINING PROTEIN"/>
    <property type="match status" value="1"/>
</dbReference>
<gene>
    <name evidence="5" type="ORF">SAMN05444955_112103</name>
</gene>
<name>A0A1H8GWD8_9BACL</name>
<organism evidence="5 6">
    <name type="scientific">Lihuaxuella thermophila</name>
    <dbReference type="NCBI Taxonomy" id="1173111"/>
    <lineage>
        <taxon>Bacteria</taxon>
        <taxon>Bacillati</taxon>
        <taxon>Bacillota</taxon>
        <taxon>Bacilli</taxon>
        <taxon>Bacillales</taxon>
        <taxon>Thermoactinomycetaceae</taxon>
        <taxon>Lihuaxuella</taxon>
    </lineage>
</organism>
<dbReference type="InterPro" id="IPR051270">
    <property type="entry name" value="Tyrosine-tRNA_ligase_regulator"/>
</dbReference>
<dbReference type="PROSITE" id="PS50886">
    <property type="entry name" value="TRBD"/>
    <property type="match status" value="1"/>
</dbReference>
<dbReference type="AlphaFoldDB" id="A0A1H8GWD8"/>
<evidence type="ECO:0000256" key="3">
    <source>
        <dbReference type="PROSITE-ProRule" id="PRU00209"/>
    </source>
</evidence>
<feature type="domain" description="TRNA-binding" evidence="4">
    <location>
        <begin position="22"/>
        <end position="125"/>
    </location>
</feature>
<dbReference type="EMBL" id="FOCQ01000012">
    <property type="protein sequence ID" value="SEN48276.1"/>
    <property type="molecule type" value="Genomic_DNA"/>
</dbReference>
<evidence type="ECO:0000313" key="6">
    <source>
        <dbReference type="Proteomes" id="UP000199695"/>
    </source>
</evidence>
<keyword evidence="2 3" id="KW-0694">RNA-binding</keyword>
<dbReference type="InterPro" id="IPR008231">
    <property type="entry name" value="CsaA"/>
</dbReference>
<keyword evidence="1 3" id="KW-0820">tRNA-binding</keyword>
<dbReference type="InterPro" id="IPR002547">
    <property type="entry name" value="tRNA-bd_dom"/>
</dbReference>
<evidence type="ECO:0000256" key="1">
    <source>
        <dbReference type="ARBA" id="ARBA00022555"/>
    </source>
</evidence>
<evidence type="ECO:0000313" key="5">
    <source>
        <dbReference type="EMBL" id="SEN48276.1"/>
    </source>
</evidence>
<dbReference type="NCBIfam" id="NF007495">
    <property type="entry name" value="PRK10089.1-4"/>
    <property type="match status" value="1"/>
</dbReference>
<keyword evidence="6" id="KW-1185">Reference proteome</keyword>
<dbReference type="NCBIfam" id="TIGR02222">
    <property type="entry name" value="chap_CsaA"/>
    <property type="match status" value="1"/>
</dbReference>
<dbReference type="FunFam" id="2.40.50.140:FF:000165">
    <property type="entry name" value="Chaperone CsaA"/>
    <property type="match status" value="1"/>
</dbReference>
<dbReference type="SUPFAM" id="SSF50249">
    <property type="entry name" value="Nucleic acid-binding proteins"/>
    <property type="match status" value="1"/>
</dbReference>
<reference evidence="5 6" key="1">
    <citation type="submission" date="2016-10" db="EMBL/GenBank/DDBJ databases">
        <authorList>
            <person name="de Groot N.N."/>
        </authorList>
    </citation>
    <scope>NUCLEOTIDE SEQUENCE [LARGE SCALE GENOMIC DNA]</scope>
    <source>
        <strain evidence="5 6">DSM 46701</strain>
    </source>
</reference>
<dbReference type="GO" id="GO:0000049">
    <property type="term" value="F:tRNA binding"/>
    <property type="evidence" value="ECO:0007669"/>
    <property type="project" value="UniProtKB-UniRule"/>
</dbReference>
<dbReference type="STRING" id="1173111.SAMN05444955_112103"/>
<evidence type="ECO:0000256" key="2">
    <source>
        <dbReference type="ARBA" id="ARBA00022884"/>
    </source>
</evidence>
<dbReference type="InterPro" id="IPR012340">
    <property type="entry name" value="NA-bd_OB-fold"/>
</dbReference>
<dbReference type="NCBIfam" id="NF007496">
    <property type="entry name" value="PRK10089.1-5"/>
    <property type="match status" value="1"/>
</dbReference>
<protein>
    <submittedName>
        <fullName evidence="5">tRNA-binding protein</fullName>
    </submittedName>
</protein>
<evidence type="ECO:0000259" key="4">
    <source>
        <dbReference type="PROSITE" id="PS50886"/>
    </source>
</evidence>
<dbReference type="Proteomes" id="UP000199695">
    <property type="component" value="Unassembled WGS sequence"/>
</dbReference>
<dbReference type="NCBIfam" id="NF007494">
    <property type="entry name" value="PRK10089.1-3"/>
    <property type="match status" value="1"/>
</dbReference>
<dbReference type="Pfam" id="PF01588">
    <property type="entry name" value="tRNA_bind"/>
    <property type="match status" value="1"/>
</dbReference>
<accession>A0A1H8GWD8</accession>
<dbReference type="PANTHER" id="PTHR11586">
    <property type="entry name" value="TRNA-AMINOACYLATION COFACTOR ARC1 FAMILY MEMBER"/>
    <property type="match status" value="1"/>
</dbReference>